<sequence length="501" mass="54943">MKRKGANTELAADEAFSPDPSSEDDSDSDEGSTVHNRNISYSQNDKTMASLTPPSTNSPAPRPSRQAARNASATLASYHDDLPDGMMGNADLLSEALAPMKSEEKDDHKAWVELESDPAYFSGVLKDLGVKDVKIQELFTVGIEEVEHLPQPVYGFVFLCRYAGEDQEGTEPAPQDLWFANQTMANGCATVALINIVMNQPSIVLGPTLTSFKAETAPVAPLVRGYRLDSHPFIRQAHNAFARRIEHLNADLCLHNEYEDEGGDPDAAAAKRKRQQASAAKRRNLPKKKAKKAEEDVCHYKAFLFQGGQVWVLDGLEENPVSLGPATEDTWLGLALDGINAKMQNAGELVNVLAVCRSPSHGLRSQLITNIAQLSTVCAALPIAERPTMDTDRMCQLPGEKPISDDKLATFHITREDLDHALADASNTVAEATVEKLRMLEAEQAQLQADYTMELINGQGEEARAEERKQDFGAAINKWVQKLAERKVLQSLVESQLERAQ</sequence>
<proteinExistence type="inferred from homology"/>
<name>A0A9W9CV65_9PEZI</name>
<dbReference type="Proteomes" id="UP001140453">
    <property type="component" value="Unassembled WGS sequence"/>
</dbReference>
<comment type="similarity">
    <text evidence="7">Belongs to the peptidase C12 family.</text>
</comment>
<keyword evidence="12" id="KW-1185">Reference proteome</keyword>
<evidence type="ECO:0000256" key="7">
    <source>
        <dbReference type="PROSITE-ProRule" id="PRU01393"/>
    </source>
</evidence>
<evidence type="ECO:0000256" key="8">
    <source>
        <dbReference type="SAM" id="Coils"/>
    </source>
</evidence>
<evidence type="ECO:0000256" key="2">
    <source>
        <dbReference type="ARBA" id="ARBA00012759"/>
    </source>
</evidence>
<evidence type="ECO:0000256" key="6">
    <source>
        <dbReference type="ARBA" id="ARBA00022807"/>
    </source>
</evidence>
<organism evidence="11 12">
    <name type="scientific">Gnomoniopsis smithogilvyi</name>
    <dbReference type="NCBI Taxonomy" id="1191159"/>
    <lineage>
        <taxon>Eukaryota</taxon>
        <taxon>Fungi</taxon>
        <taxon>Dikarya</taxon>
        <taxon>Ascomycota</taxon>
        <taxon>Pezizomycotina</taxon>
        <taxon>Sordariomycetes</taxon>
        <taxon>Sordariomycetidae</taxon>
        <taxon>Diaporthales</taxon>
        <taxon>Gnomoniaceae</taxon>
        <taxon>Gnomoniopsis</taxon>
    </lineage>
</organism>
<dbReference type="InterPro" id="IPR038765">
    <property type="entry name" value="Papain-like_cys_pep_sf"/>
</dbReference>
<evidence type="ECO:0000313" key="11">
    <source>
        <dbReference type="EMBL" id="KAJ4388144.1"/>
    </source>
</evidence>
<dbReference type="InterPro" id="IPR036959">
    <property type="entry name" value="Peptidase_C12_UCH_sf"/>
</dbReference>
<dbReference type="OrthoDB" id="1924260at2759"/>
<dbReference type="AlphaFoldDB" id="A0A9W9CV65"/>
<feature type="region of interest" description="Disordered" evidence="9">
    <location>
        <begin position="263"/>
        <end position="290"/>
    </location>
</feature>
<dbReference type="InterPro" id="IPR001578">
    <property type="entry name" value="Peptidase_C12_UCH"/>
</dbReference>
<evidence type="ECO:0000256" key="4">
    <source>
        <dbReference type="ARBA" id="ARBA00022786"/>
    </source>
</evidence>
<dbReference type="EC" id="3.4.19.12" evidence="2 7"/>
<evidence type="ECO:0000256" key="1">
    <source>
        <dbReference type="ARBA" id="ARBA00000707"/>
    </source>
</evidence>
<keyword evidence="3 7" id="KW-0645">Protease</keyword>
<feature type="region of interest" description="Disordered" evidence="9">
    <location>
        <begin position="1"/>
        <end position="72"/>
    </location>
</feature>
<dbReference type="GO" id="GO:0016579">
    <property type="term" value="P:protein deubiquitination"/>
    <property type="evidence" value="ECO:0007669"/>
    <property type="project" value="TreeGrafter"/>
</dbReference>
<feature type="active site" description="Nucleophile" evidence="7">
    <location>
        <position position="188"/>
    </location>
</feature>
<dbReference type="PANTHER" id="PTHR10589:SF29">
    <property type="entry name" value="UBIQUITIN CARBOXYL-TERMINAL HYDROLASE"/>
    <property type="match status" value="1"/>
</dbReference>
<dbReference type="GO" id="GO:0006511">
    <property type="term" value="P:ubiquitin-dependent protein catabolic process"/>
    <property type="evidence" value="ECO:0007669"/>
    <property type="project" value="UniProtKB-UniRule"/>
</dbReference>
<dbReference type="Pfam" id="PF01088">
    <property type="entry name" value="Peptidase_C12"/>
    <property type="match status" value="1"/>
</dbReference>
<feature type="compositionally biased region" description="Polar residues" evidence="9">
    <location>
        <begin position="31"/>
        <end position="59"/>
    </location>
</feature>
<accession>A0A9W9CV65</accession>
<dbReference type="PROSITE" id="PS52048">
    <property type="entry name" value="UCH_DOMAIN"/>
    <property type="match status" value="1"/>
</dbReference>
<evidence type="ECO:0000256" key="5">
    <source>
        <dbReference type="ARBA" id="ARBA00022801"/>
    </source>
</evidence>
<keyword evidence="5 7" id="KW-0378">Hydrolase</keyword>
<feature type="compositionally biased region" description="Acidic residues" evidence="9">
    <location>
        <begin position="21"/>
        <end position="30"/>
    </location>
</feature>
<feature type="compositionally biased region" description="Basic residues" evidence="9">
    <location>
        <begin position="270"/>
        <end position="290"/>
    </location>
</feature>
<dbReference type="EMBL" id="JAPEVB010000005">
    <property type="protein sequence ID" value="KAJ4388144.1"/>
    <property type="molecule type" value="Genomic_DNA"/>
</dbReference>
<keyword evidence="8" id="KW-0175">Coiled coil</keyword>
<dbReference type="GO" id="GO:0005737">
    <property type="term" value="C:cytoplasm"/>
    <property type="evidence" value="ECO:0007669"/>
    <property type="project" value="TreeGrafter"/>
</dbReference>
<reference evidence="11" key="1">
    <citation type="submission" date="2022-10" db="EMBL/GenBank/DDBJ databases">
        <title>Tapping the CABI collections for fungal endophytes: first genome assemblies for Collariella, Neodidymelliopsis, Ascochyta clinopodiicola, Didymella pomorum, Didymosphaeria variabile, Neocosmospora piperis and Neocucurbitaria cava.</title>
        <authorList>
            <person name="Hill R."/>
        </authorList>
    </citation>
    <scope>NUCLEOTIDE SEQUENCE</scope>
    <source>
        <strain evidence="11">IMI 355082</strain>
    </source>
</reference>
<keyword evidence="6 7" id="KW-0788">Thiol protease</keyword>
<evidence type="ECO:0000256" key="3">
    <source>
        <dbReference type="ARBA" id="ARBA00022670"/>
    </source>
</evidence>
<keyword evidence="4 7" id="KW-0833">Ubl conjugation pathway</keyword>
<dbReference type="GO" id="GO:0004843">
    <property type="term" value="F:cysteine-type deubiquitinase activity"/>
    <property type="evidence" value="ECO:0007669"/>
    <property type="project" value="UniProtKB-UniRule"/>
</dbReference>
<feature type="site" description="Transition state stabilizer" evidence="7">
    <location>
        <position position="182"/>
    </location>
</feature>
<protein>
    <recommendedName>
        <fullName evidence="2 7">ubiquitinyl hydrolase 1</fullName>
        <ecNumber evidence="2 7">3.4.19.12</ecNumber>
    </recommendedName>
</protein>
<feature type="coiled-coil region" evidence="8">
    <location>
        <begin position="415"/>
        <end position="450"/>
    </location>
</feature>
<evidence type="ECO:0000256" key="9">
    <source>
        <dbReference type="SAM" id="MobiDB-lite"/>
    </source>
</evidence>
<feature type="site" description="Important for enzyme activity" evidence="7">
    <location>
        <position position="314"/>
    </location>
</feature>
<dbReference type="PANTHER" id="PTHR10589">
    <property type="entry name" value="UBIQUITIN CARBOXYL-TERMINAL HYDROLASE"/>
    <property type="match status" value="1"/>
</dbReference>
<gene>
    <name evidence="11" type="ORF">N0V93_008750</name>
</gene>
<comment type="caution">
    <text evidence="11">The sequence shown here is derived from an EMBL/GenBank/DDBJ whole genome shotgun (WGS) entry which is preliminary data.</text>
</comment>
<evidence type="ECO:0000313" key="12">
    <source>
        <dbReference type="Proteomes" id="UP001140453"/>
    </source>
</evidence>
<dbReference type="SUPFAM" id="SSF54001">
    <property type="entry name" value="Cysteine proteinases"/>
    <property type="match status" value="1"/>
</dbReference>
<dbReference type="Gene3D" id="3.40.532.10">
    <property type="entry name" value="Peptidase C12, ubiquitin carboxyl-terminal hydrolase"/>
    <property type="match status" value="1"/>
</dbReference>
<evidence type="ECO:0000259" key="10">
    <source>
        <dbReference type="PROSITE" id="PS52048"/>
    </source>
</evidence>
<comment type="catalytic activity">
    <reaction evidence="1 7">
        <text>Thiol-dependent hydrolysis of ester, thioester, amide, peptide and isopeptide bonds formed by the C-terminal Gly of ubiquitin (a 76-residue protein attached to proteins as an intracellular targeting signal).</text>
        <dbReference type="EC" id="3.4.19.12"/>
    </reaction>
</comment>
<feature type="active site" description="Proton donor" evidence="7">
    <location>
        <position position="299"/>
    </location>
</feature>
<feature type="domain" description="UCH catalytic" evidence="10">
    <location>
        <begin position="110"/>
        <end position="357"/>
    </location>
</feature>